<dbReference type="RefSeq" id="WP_108220397.1">
    <property type="nucleotide sequence ID" value="NZ_CP090021.1"/>
</dbReference>
<proteinExistence type="predicted"/>
<evidence type="ECO:0008006" key="4">
    <source>
        <dbReference type="Google" id="ProtNLM"/>
    </source>
</evidence>
<evidence type="ECO:0000313" key="3">
    <source>
        <dbReference type="Proteomes" id="UP000244060"/>
    </source>
</evidence>
<name>A0A2T5KCC2_9RHOB</name>
<dbReference type="OrthoDB" id="9806326at2"/>
<dbReference type="AlphaFoldDB" id="A0A2T5KCC2"/>
<dbReference type="EMBL" id="QAOT01000003">
    <property type="protein sequence ID" value="PTR20061.1"/>
    <property type="molecule type" value="Genomic_DNA"/>
</dbReference>
<sequence>MARLTKFLCVFFLLSAPAAQAACTGTDLIAALPSEARERVEAEAAAQPYATGNFWRATRDGRQVVIAGTYHLADPRHAASLERLRPLIAEASALLVEAGPEEEARLKEAMARDPSLMISDGPTLPEVLSEEEWQTLSDALRARGVPPVLASKFQPWYVSMTLALPPCAVEAAKNPDGLDRLAMRAAEDAGVPVRSLEPWNTVFDLFAELTPEEQLAMIRTALPLEDRVEDLAVTLADRYFAGQSRLVWEYMRIEAHDMPGYTPEAADAEFARMEQTLISRRNHGWLPVIEEAATKGPVVVAVGALHLPGQEGVLELLDRAGYRIEPLG</sequence>
<feature type="signal peptide" evidence="1">
    <location>
        <begin position="1"/>
        <end position="21"/>
    </location>
</feature>
<keyword evidence="1" id="KW-0732">Signal</keyword>
<gene>
    <name evidence="2" type="ORF">C8J28_103188</name>
</gene>
<dbReference type="Pfam" id="PF01963">
    <property type="entry name" value="TraB_PrgY_gumN"/>
    <property type="match status" value="1"/>
</dbReference>
<dbReference type="Proteomes" id="UP000244060">
    <property type="component" value="Unassembled WGS sequence"/>
</dbReference>
<comment type="caution">
    <text evidence="2">The sequence shown here is derived from an EMBL/GenBank/DDBJ whole genome shotgun (WGS) entry which is preliminary data.</text>
</comment>
<dbReference type="InterPro" id="IPR047111">
    <property type="entry name" value="YbaP-like"/>
</dbReference>
<keyword evidence="3" id="KW-1185">Reference proteome</keyword>
<organism evidence="2 3">
    <name type="scientific">Cereibacter azotoformans</name>
    <dbReference type="NCBI Taxonomy" id="43057"/>
    <lineage>
        <taxon>Bacteria</taxon>
        <taxon>Pseudomonadati</taxon>
        <taxon>Pseudomonadota</taxon>
        <taxon>Alphaproteobacteria</taxon>
        <taxon>Rhodobacterales</taxon>
        <taxon>Paracoccaceae</taxon>
        <taxon>Cereibacter</taxon>
    </lineage>
</organism>
<dbReference type="InterPro" id="IPR002816">
    <property type="entry name" value="TraB/PrgY/GumN_fam"/>
</dbReference>
<dbReference type="PANTHER" id="PTHR40590:SF1">
    <property type="entry name" value="CYTOPLASMIC PROTEIN"/>
    <property type="match status" value="1"/>
</dbReference>
<reference evidence="2 3" key="1">
    <citation type="submission" date="2018-04" db="EMBL/GenBank/DDBJ databases">
        <title>Genomic Encyclopedia of Type Strains, Phase III (KMG-III): the genomes of soil and plant-associated and newly described type strains.</title>
        <authorList>
            <person name="Whitman W."/>
        </authorList>
    </citation>
    <scope>NUCLEOTIDE SEQUENCE [LARGE SCALE GENOMIC DNA]</scope>
    <source>
        <strain evidence="2 3">KA25</strain>
    </source>
</reference>
<dbReference type="CDD" id="cd14789">
    <property type="entry name" value="Tiki"/>
    <property type="match status" value="1"/>
</dbReference>
<dbReference type="PANTHER" id="PTHR40590">
    <property type="entry name" value="CYTOPLASMIC PROTEIN-RELATED"/>
    <property type="match status" value="1"/>
</dbReference>
<protein>
    <recommendedName>
        <fullName evidence="4">TraB/GumN family protein</fullName>
    </recommendedName>
</protein>
<evidence type="ECO:0000256" key="1">
    <source>
        <dbReference type="SAM" id="SignalP"/>
    </source>
</evidence>
<feature type="chain" id="PRO_5015531264" description="TraB/GumN family protein" evidence="1">
    <location>
        <begin position="22"/>
        <end position="328"/>
    </location>
</feature>
<accession>A0A2T5KCC2</accession>
<evidence type="ECO:0000313" key="2">
    <source>
        <dbReference type="EMBL" id="PTR20061.1"/>
    </source>
</evidence>